<dbReference type="InterPro" id="IPR016161">
    <property type="entry name" value="Ald_DH/histidinol_DH"/>
</dbReference>
<evidence type="ECO:0000313" key="4">
    <source>
        <dbReference type="Proteomes" id="UP001489897"/>
    </source>
</evidence>
<evidence type="ECO:0000313" key="3">
    <source>
        <dbReference type="EMBL" id="MEM5422449.1"/>
    </source>
</evidence>
<dbReference type="SUPFAM" id="SSF53720">
    <property type="entry name" value="ALDH-like"/>
    <property type="match status" value="1"/>
</dbReference>
<dbReference type="CDD" id="cd07080">
    <property type="entry name" value="ALDH_Acyl-CoA-Red_LuxC"/>
    <property type="match status" value="1"/>
</dbReference>
<organism evidence="3 4">
    <name type="scientific">Paraburkholderia ferrariae</name>
    <dbReference type="NCBI Taxonomy" id="386056"/>
    <lineage>
        <taxon>Bacteria</taxon>
        <taxon>Pseudomonadati</taxon>
        <taxon>Pseudomonadota</taxon>
        <taxon>Betaproteobacteria</taxon>
        <taxon>Burkholderiales</taxon>
        <taxon>Burkholderiaceae</taxon>
        <taxon>Paraburkholderia</taxon>
    </lineage>
</organism>
<accession>A0ABU9RQV4</accession>
<keyword evidence="4" id="KW-1185">Reference proteome</keyword>
<feature type="region of interest" description="Disordered" evidence="2">
    <location>
        <begin position="1"/>
        <end position="24"/>
    </location>
</feature>
<dbReference type="RefSeq" id="WP_342947406.1">
    <property type="nucleotide sequence ID" value="NZ_JAYMRV010000004.1"/>
</dbReference>
<protein>
    <submittedName>
        <fullName evidence="3">Acyl-CoA reductase</fullName>
    </submittedName>
</protein>
<gene>
    <name evidence="3" type="ORF">VSR73_15430</name>
</gene>
<sequence>MTQLKKEQFMEHTETTTRPAETSTQASDFAPLPVAHVYRGRMITGNAIRHVSRDLGQGFCTPKIELDDLVWPRAESGPAFDVPVAQIIDFLVELGPRLHLDVNPLMQAALESMIKVSPLGRRILENCYRDIPNLFLREVIDDELRVSLGDARLVDGWVERTLRGRPSRLRAFPPRLVHILAGNSPMVAAMTVMRAALTKGVHLLKLPSNDLFTATAILRTMAEIDPNHPVTQSFSAAYWRGGDENVESILYRPQYFDKIVVWGGESAVRHVMRYAGPGLELVAFDPKVSISLIGREAFSSNEVLREVARAGAADVLSFNQDACNASRYQFIEGDEDDADRYCEQLALALGEDYRYGDGQGPLVPSDIREAVDVLREMEPLYRVFGGYDGKGLVVRSDEMVDFHPICKTVNVIPVGSLRDGARYATVATQTVGIYPPHRVIEVRDALACAGVQRMVALGESISDGVGGYPHDGMFPIHRFMKWISEESGPNQQETR</sequence>
<feature type="compositionally biased region" description="Basic and acidic residues" evidence="2">
    <location>
        <begin position="1"/>
        <end position="15"/>
    </location>
</feature>
<dbReference type="InterPro" id="IPR008670">
    <property type="entry name" value="CoA_reduct_LuxC"/>
</dbReference>
<evidence type="ECO:0000256" key="2">
    <source>
        <dbReference type="SAM" id="MobiDB-lite"/>
    </source>
</evidence>
<dbReference type="Pfam" id="PF05893">
    <property type="entry name" value="LuxC"/>
    <property type="match status" value="1"/>
</dbReference>
<name>A0ABU9RQV4_9BURK</name>
<reference evidence="3 4" key="1">
    <citation type="submission" date="2024-01" db="EMBL/GenBank/DDBJ databases">
        <title>The diversity of rhizobia nodulating Mimosa spp. in eleven states of Brazil covering several biomes is determined by host plant, location, and edaphic factors.</title>
        <authorList>
            <person name="Rouws L."/>
            <person name="Barauna A."/>
            <person name="Beukes C."/>
            <person name="De Faria S.M."/>
            <person name="Gross E."/>
            <person name="Dos Reis Junior F.B."/>
            <person name="Simon M."/>
            <person name="Maluk M."/>
            <person name="Odee D.W."/>
            <person name="Kenicer G."/>
            <person name="Young J.P.W."/>
            <person name="Reis V.M."/>
            <person name="Zilli J."/>
            <person name="James E.K."/>
        </authorList>
    </citation>
    <scope>NUCLEOTIDE SEQUENCE [LARGE SCALE GENOMIC DNA]</scope>
    <source>
        <strain evidence="3 4">JPY167</strain>
    </source>
</reference>
<keyword evidence="1" id="KW-0521">NADP</keyword>
<evidence type="ECO:0000256" key="1">
    <source>
        <dbReference type="ARBA" id="ARBA00022857"/>
    </source>
</evidence>
<dbReference type="EMBL" id="JAYMRV010000004">
    <property type="protein sequence ID" value="MEM5422449.1"/>
    <property type="molecule type" value="Genomic_DNA"/>
</dbReference>
<dbReference type="Proteomes" id="UP001489897">
    <property type="component" value="Unassembled WGS sequence"/>
</dbReference>
<proteinExistence type="predicted"/>
<comment type="caution">
    <text evidence="3">The sequence shown here is derived from an EMBL/GenBank/DDBJ whole genome shotgun (WGS) entry which is preliminary data.</text>
</comment>